<organism evidence="2 3">
    <name type="scientific">Cephaloticoccus capnophilus</name>
    <dbReference type="NCBI Taxonomy" id="1548208"/>
    <lineage>
        <taxon>Bacteria</taxon>
        <taxon>Pseudomonadati</taxon>
        <taxon>Verrucomicrobiota</taxon>
        <taxon>Opitutia</taxon>
        <taxon>Opitutales</taxon>
        <taxon>Opitutaceae</taxon>
        <taxon>Cephaloticoccus</taxon>
    </lineage>
</organism>
<accession>A0A139STE7</accession>
<name>A0A139STE7_9BACT</name>
<proteinExistence type="predicted"/>
<reference evidence="2 3" key="1">
    <citation type="submission" date="2016-02" db="EMBL/GenBank/DDBJ databases">
        <authorList>
            <person name="Wen L."/>
            <person name="He K."/>
            <person name="Yang H."/>
        </authorList>
    </citation>
    <scope>NUCLEOTIDE SEQUENCE [LARGE SCALE GENOMIC DNA]</scope>
    <source>
        <strain evidence="2 3">CV41</strain>
    </source>
</reference>
<dbReference type="AlphaFoldDB" id="A0A139STE7"/>
<dbReference type="RefSeq" id="WP_068710860.1">
    <property type="nucleotide sequence ID" value="NZ_LSZP01000004.1"/>
</dbReference>
<evidence type="ECO:0000313" key="3">
    <source>
        <dbReference type="Proteomes" id="UP000071392"/>
    </source>
</evidence>
<evidence type="ECO:0000313" key="2">
    <source>
        <dbReference type="EMBL" id="KXU37835.1"/>
    </source>
</evidence>
<dbReference type="Proteomes" id="UP000071392">
    <property type="component" value="Unassembled WGS sequence"/>
</dbReference>
<dbReference type="InterPro" id="IPR005135">
    <property type="entry name" value="Endo/exonuclease/phosphatase"/>
</dbReference>
<dbReference type="OrthoDB" id="184983at2"/>
<dbReference type="PANTHER" id="PTHR42834:SF1">
    <property type="entry name" value="ENDONUCLEASE_EXONUCLEASE_PHOSPHATASE FAMILY PROTEIN (AFU_ORTHOLOGUE AFUA_3G09210)"/>
    <property type="match status" value="1"/>
</dbReference>
<sequence length="511" mass="57523">MISSREKCPTSRRALCFLRLALLVFVLPCALLARPFIVLVYNVENLFDADSQALFRDYQPPHYTRQHVLTKLESITHVVSQFEGGRGPDIILFQEIEVDQTNGEPVPDYDAILRRYAHTTIRDMLGERFDAAVADLPAEALLLKAMADRGMTGYTVVRGEAVQLEPVRALAQKNVTFTRFPVRRAASHPTLNARAILEVEVEVDGARLYLFNNHWKSGAGSLAEEQTRIANARTLRDRLDAILAEDPSADIIVAGDFNSQHNQKQRYPQMGTTALGDVLGSQGDELAIRRRWPRALYNLWFELPPEERASDAYQGEWGTLMQMLLTRGLYDYRGVQYVDNSFGVARLPGVNVSDNGLPKRWSFAGPRGSGFSDHLPIYAKFITVDDGDTERGIWLKNPSANEGIGHVNWVDFSKIDIERVALRLSELGGAAALRDDALKGRIIRVVGRRAAGSRLAVLIDGESFDVWIPEKELRDRLRQRWRAGASVQFYGELGQYGGRWQFVIRDPSWVK</sequence>
<dbReference type="EMBL" id="LSZP01000004">
    <property type="protein sequence ID" value="KXU37835.1"/>
    <property type="molecule type" value="Genomic_DNA"/>
</dbReference>
<evidence type="ECO:0000259" key="1">
    <source>
        <dbReference type="Pfam" id="PF19580"/>
    </source>
</evidence>
<comment type="caution">
    <text evidence="2">The sequence shown here is derived from an EMBL/GenBank/DDBJ whole genome shotgun (WGS) entry which is preliminary data.</text>
</comment>
<dbReference type="Gene3D" id="3.60.10.10">
    <property type="entry name" value="Endonuclease/exonuclease/phosphatase"/>
    <property type="match status" value="1"/>
</dbReference>
<keyword evidence="3" id="KW-1185">Reference proteome</keyword>
<protein>
    <recommendedName>
        <fullName evidence="1">Endonuclease/exonuclease/phosphatase domain-containing protein</fullName>
    </recommendedName>
</protein>
<dbReference type="STRING" id="1548208.AXK12_01365"/>
<dbReference type="SUPFAM" id="SSF56219">
    <property type="entry name" value="DNase I-like"/>
    <property type="match status" value="1"/>
</dbReference>
<dbReference type="GO" id="GO:0003824">
    <property type="term" value="F:catalytic activity"/>
    <property type="evidence" value="ECO:0007669"/>
    <property type="project" value="InterPro"/>
</dbReference>
<dbReference type="Pfam" id="PF19580">
    <property type="entry name" value="Exo_endo_phos_3"/>
    <property type="match status" value="1"/>
</dbReference>
<gene>
    <name evidence="2" type="ORF">AXK12_01365</name>
</gene>
<feature type="domain" description="Endonuclease/exonuclease/phosphatase" evidence="1">
    <location>
        <begin position="186"/>
        <end position="380"/>
    </location>
</feature>
<dbReference type="InterPro" id="IPR036691">
    <property type="entry name" value="Endo/exonu/phosph_ase_sf"/>
</dbReference>
<dbReference type="PANTHER" id="PTHR42834">
    <property type="entry name" value="ENDONUCLEASE/EXONUCLEASE/PHOSPHATASE FAMILY PROTEIN (AFU_ORTHOLOGUE AFUA_3G09210)"/>
    <property type="match status" value="1"/>
</dbReference>